<dbReference type="AlphaFoldDB" id="A0A7I9ZJG1"/>
<name>A0A7I9ZJG1_9MYCO</name>
<comment type="caution">
    <text evidence="1">The sequence shown here is derived from an EMBL/GenBank/DDBJ whole genome shotgun (WGS) entry which is preliminary data.</text>
</comment>
<reference evidence="1 2" key="1">
    <citation type="journal article" date="2019" name="Emerg. Microbes Infect.">
        <title>Comprehensive subspecies identification of 175 nontuberculous mycobacteria species based on 7547 genomic profiles.</title>
        <authorList>
            <person name="Matsumoto Y."/>
            <person name="Kinjo T."/>
            <person name="Motooka D."/>
            <person name="Nabeya D."/>
            <person name="Jung N."/>
            <person name="Uechi K."/>
            <person name="Horii T."/>
            <person name="Iida T."/>
            <person name="Fujita J."/>
            <person name="Nakamura S."/>
        </authorList>
    </citation>
    <scope>NUCLEOTIDE SEQUENCE [LARGE SCALE GENOMIC DNA]</scope>
    <source>
        <strain evidence="1 2">JCM 30996</strain>
    </source>
</reference>
<evidence type="ECO:0000313" key="1">
    <source>
        <dbReference type="EMBL" id="GFH00973.1"/>
    </source>
</evidence>
<sequence>MNWADRMSKDGRASAEDFDAVVHPNGATAWNAAVYAAVELEVSDGDVTTGWRGMNADEGGRIMRATVRRLVRTFCKSVEREKAIDPERASVAHDEGVKALEALGDDEFATAAAFALPMAVAHVRDSNA</sequence>
<accession>A0A7I9ZJG1</accession>
<dbReference type="EMBL" id="BLLB01000002">
    <property type="protein sequence ID" value="GFH00973.1"/>
    <property type="molecule type" value="Genomic_DNA"/>
</dbReference>
<keyword evidence="2" id="KW-1185">Reference proteome</keyword>
<organism evidence="1 2">
    <name type="scientific">Mycolicibacterium hippocampi</name>
    <dbReference type="NCBI Taxonomy" id="659824"/>
    <lineage>
        <taxon>Bacteria</taxon>
        <taxon>Bacillati</taxon>
        <taxon>Actinomycetota</taxon>
        <taxon>Actinomycetes</taxon>
        <taxon>Mycobacteriales</taxon>
        <taxon>Mycobacteriaceae</taxon>
        <taxon>Mycolicibacterium</taxon>
    </lineage>
</organism>
<dbReference type="RefSeq" id="WP_163887838.1">
    <property type="nucleotide sequence ID" value="NZ_BLLB01000002.1"/>
</dbReference>
<proteinExistence type="predicted"/>
<dbReference type="Proteomes" id="UP000465304">
    <property type="component" value="Unassembled WGS sequence"/>
</dbReference>
<protein>
    <submittedName>
        <fullName evidence="1">Uncharacterized protein</fullName>
    </submittedName>
</protein>
<evidence type="ECO:0000313" key="2">
    <source>
        <dbReference type="Proteomes" id="UP000465304"/>
    </source>
</evidence>
<gene>
    <name evidence="1" type="ORF">MHIP_14560</name>
</gene>